<gene>
    <name evidence="4" type="ORF">FHP25_35440</name>
</gene>
<dbReference type="PANTHER" id="PTHR45632:SF3">
    <property type="entry name" value="KELCH-LIKE PROTEIN 32"/>
    <property type="match status" value="1"/>
</dbReference>
<dbReference type="Proteomes" id="UP000321638">
    <property type="component" value="Unassembled WGS sequence"/>
</dbReference>
<dbReference type="RefSeq" id="WP_147851741.1">
    <property type="nucleotide sequence ID" value="NZ_VDUZ01000063.1"/>
</dbReference>
<evidence type="ECO:0000256" key="3">
    <source>
        <dbReference type="SAM" id="MobiDB-lite"/>
    </source>
</evidence>
<dbReference type="InterPro" id="IPR015915">
    <property type="entry name" value="Kelch-typ_b-propeller"/>
</dbReference>
<proteinExistence type="predicted"/>
<dbReference type="SMART" id="SM00612">
    <property type="entry name" value="Kelch"/>
    <property type="match status" value="5"/>
</dbReference>
<keyword evidence="5" id="KW-1185">Reference proteome</keyword>
<protein>
    <submittedName>
        <fullName evidence="4">Galactose oxidase</fullName>
    </submittedName>
</protein>
<name>A0A5C8P8Z3_9HYPH</name>
<comment type="caution">
    <text evidence="4">The sequence shown here is derived from an EMBL/GenBank/DDBJ whole genome shotgun (WGS) entry which is preliminary data.</text>
</comment>
<dbReference type="SUPFAM" id="SSF117281">
    <property type="entry name" value="Kelch motif"/>
    <property type="match status" value="1"/>
</dbReference>
<organism evidence="4 5">
    <name type="scientific">Vineibacter terrae</name>
    <dbReference type="NCBI Taxonomy" id="2586908"/>
    <lineage>
        <taxon>Bacteria</taxon>
        <taxon>Pseudomonadati</taxon>
        <taxon>Pseudomonadota</taxon>
        <taxon>Alphaproteobacteria</taxon>
        <taxon>Hyphomicrobiales</taxon>
        <taxon>Vineibacter</taxon>
    </lineage>
</organism>
<dbReference type="AlphaFoldDB" id="A0A5C8P8Z3"/>
<evidence type="ECO:0000313" key="5">
    <source>
        <dbReference type="Proteomes" id="UP000321638"/>
    </source>
</evidence>
<dbReference type="EMBL" id="VDUZ01000063">
    <property type="protein sequence ID" value="TXL70228.1"/>
    <property type="molecule type" value="Genomic_DNA"/>
</dbReference>
<dbReference type="OrthoDB" id="9769308at2"/>
<dbReference type="InterPro" id="IPR006652">
    <property type="entry name" value="Kelch_1"/>
</dbReference>
<dbReference type="PANTHER" id="PTHR45632">
    <property type="entry name" value="LD33804P"/>
    <property type="match status" value="1"/>
</dbReference>
<keyword evidence="1" id="KW-0880">Kelch repeat</keyword>
<accession>A0A5C8P8Z3</accession>
<sequence length="359" mass="38956">MHTFDRRAALAGGIAALAAPGARAQHEQHGPLYERLNQPGRVGEPETAATQRVYDSPASKAATQGRWVARQPLPLPRSEMAWATALKGQMHLVGGYGEQRVDRPYHHVYDPATDRWLAAEPIPRGANHVGVATLDDRLYAIGGFLGQNHTPHNDCFVFGADGAKWSKIAPLPQACGAMACVGFEGRIHAVGGAIGEGFEKRRSIDWHLAYDPATDRWSERAPLPTGRDHTGIVAVDNRLHVIGGRVDTFYTNSNFHHTYETREDRWRLRSPLPTARSGHGAVVHRGRIFCMGGEGANRVFAQNEAYDPAADRWEAYAPMATPRHGLGAVAIGDWIYVAGGGPVMGGGFQSAVHEAFTLG</sequence>
<feature type="region of interest" description="Disordered" evidence="3">
    <location>
        <begin position="38"/>
        <end position="61"/>
    </location>
</feature>
<dbReference type="Pfam" id="PF24681">
    <property type="entry name" value="Kelch_KLHDC2_KLHL20_DRC7"/>
    <property type="match status" value="1"/>
</dbReference>
<reference evidence="4 5" key="1">
    <citation type="submission" date="2019-06" db="EMBL/GenBank/DDBJ databases">
        <title>New taxonomy in bacterial strain CC-CFT640, isolated from vineyard.</title>
        <authorList>
            <person name="Lin S.-Y."/>
            <person name="Tsai C.-F."/>
            <person name="Young C.-C."/>
        </authorList>
    </citation>
    <scope>NUCLEOTIDE SEQUENCE [LARGE SCALE GENOMIC DNA]</scope>
    <source>
        <strain evidence="4 5">CC-CFT640</strain>
    </source>
</reference>
<keyword evidence="2" id="KW-0677">Repeat</keyword>
<dbReference type="Gene3D" id="2.120.10.80">
    <property type="entry name" value="Kelch-type beta propeller"/>
    <property type="match status" value="2"/>
</dbReference>
<evidence type="ECO:0000256" key="2">
    <source>
        <dbReference type="ARBA" id="ARBA00022737"/>
    </source>
</evidence>
<evidence type="ECO:0000313" key="4">
    <source>
        <dbReference type="EMBL" id="TXL70228.1"/>
    </source>
</evidence>
<evidence type="ECO:0000256" key="1">
    <source>
        <dbReference type="ARBA" id="ARBA00022441"/>
    </source>
</evidence>